<evidence type="ECO:0000313" key="1">
    <source>
        <dbReference type="EMBL" id="ANB15095.1"/>
    </source>
</evidence>
<accession>A0A167FC14</accession>
<dbReference type="PANTHER" id="PTHR10285">
    <property type="entry name" value="URIDINE KINASE"/>
    <property type="match status" value="1"/>
</dbReference>
<reference evidence="1 2" key="1">
    <citation type="submission" date="2016-02" db="EMBL/GenBank/DDBJ databases">
        <title>Complete genome sequence and transcriptome regulation of the pentose utilising yeast Sugiyamaella lignohabitans.</title>
        <authorList>
            <person name="Bellasio M."/>
            <person name="Peymann A."/>
            <person name="Valli M."/>
            <person name="Sipitzky M."/>
            <person name="Graf A."/>
            <person name="Sauer M."/>
            <person name="Marx H."/>
            <person name="Mattanovich D."/>
        </authorList>
    </citation>
    <scope>NUCLEOTIDE SEQUENCE [LARGE SCALE GENOMIC DNA]</scope>
    <source>
        <strain evidence="1 2">CBS 10342</strain>
    </source>
</reference>
<proteinExistence type="predicted"/>
<sequence length="313" mass="34129">MPRAKIIYGQREETIGPLEMDRIYQTLADRVLDLLSQSKKPRIIVAVAGVPGSGKTTLSNNVAQIINDRATAATAKFVSQQQTSTQPSLHSIPVPEQPTNNSAAIVVGMDGFHLTRAQLDAMDDPEEAHRRRGAPFTFDADGVVSLVKKLHQSTLEPVCEATTTADKSTNNARVITAPSFDHKVKDPVPDNIVIPAETRIVFLEGLYLLLEDEPWAQIAPLVDDKWYINVDASIARRRVAYRHVDSGITPNLELAYARADGNDATNGIYISTHSSPPDITIQSIDEPSGPETTSTRTCLNCRHVHAVGLQANP</sequence>
<keyword evidence="2" id="KW-1185">Reference proteome</keyword>
<dbReference type="Gene3D" id="3.40.50.300">
    <property type="entry name" value="P-loop containing nucleotide triphosphate hydrolases"/>
    <property type="match status" value="1"/>
</dbReference>
<organism evidence="1 2">
    <name type="scientific">Sugiyamaella lignohabitans</name>
    <dbReference type="NCBI Taxonomy" id="796027"/>
    <lineage>
        <taxon>Eukaryota</taxon>
        <taxon>Fungi</taxon>
        <taxon>Dikarya</taxon>
        <taxon>Ascomycota</taxon>
        <taxon>Saccharomycotina</taxon>
        <taxon>Dipodascomycetes</taxon>
        <taxon>Dipodascales</taxon>
        <taxon>Trichomonascaceae</taxon>
        <taxon>Sugiyamaella</taxon>
    </lineage>
</organism>
<dbReference type="AlphaFoldDB" id="A0A167FC14"/>
<protein>
    <submittedName>
        <fullName evidence="1">Yfh7p</fullName>
    </submittedName>
</protein>
<dbReference type="OrthoDB" id="6362633at2759"/>
<dbReference type="KEGG" id="slb:AWJ20_2715"/>
<dbReference type="Proteomes" id="UP000189580">
    <property type="component" value="Chromosome b"/>
</dbReference>
<dbReference type="GeneID" id="30034657"/>
<dbReference type="InterPro" id="IPR027417">
    <property type="entry name" value="P-loop_NTPase"/>
</dbReference>
<evidence type="ECO:0000313" key="2">
    <source>
        <dbReference type="Proteomes" id="UP000189580"/>
    </source>
</evidence>
<name>A0A167FC14_9ASCO</name>
<gene>
    <name evidence="1" type="primary">YFH7</name>
    <name evidence="1" type="ORF">AWJ20_2715</name>
</gene>
<dbReference type="EMBL" id="CP014503">
    <property type="protein sequence ID" value="ANB15095.1"/>
    <property type="molecule type" value="Genomic_DNA"/>
</dbReference>
<dbReference type="SUPFAM" id="SSF52540">
    <property type="entry name" value="P-loop containing nucleoside triphosphate hydrolases"/>
    <property type="match status" value="1"/>
</dbReference>
<dbReference type="RefSeq" id="XP_018737572.1">
    <property type="nucleotide sequence ID" value="XM_018879679.1"/>
</dbReference>